<dbReference type="EMBL" id="UINC01037829">
    <property type="protein sequence ID" value="SVB33906.1"/>
    <property type="molecule type" value="Genomic_DNA"/>
</dbReference>
<proteinExistence type="predicted"/>
<evidence type="ECO:0000313" key="1">
    <source>
        <dbReference type="EMBL" id="SVB33906.1"/>
    </source>
</evidence>
<gene>
    <name evidence="1" type="ORF">METZ01_LOCUS186760</name>
</gene>
<sequence length="64" mass="7022">MISDGRNPRRLRRFVRLTETQRPARLQLGNNLGQASQPLPAIGPRAAGSGELLWDGQVQVVSSQ</sequence>
<accession>A0A382D5Y2</accession>
<organism evidence="1">
    <name type="scientific">marine metagenome</name>
    <dbReference type="NCBI Taxonomy" id="408172"/>
    <lineage>
        <taxon>unclassified sequences</taxon>
        <taxon>metagenomes</taxon>
        <taxon>ecological metagenomes</taxon>
    </lineage>
</organism>
<protein>
    <submittedName>
        <fullName evidence="1">Uncharacterized protein</fullName>
    </submittedName>
</protein>
<name>A0A382D5Y2_9ZZZZ</name>
<reference evidence="1" key="1">
    <citation type="submission" date="2018-05" db="EMBL/GenBank/DDBJ databases">
        <authorList>
            <person name="Lanie J.A."/>
            <person name="Ng W.-L."/>
            <person name="Kazmierczak K.M."/>
            <person name="Andrzejewski T.M."/>
            <person name="Davidsen T.M."/>
            <person name="Wayne K.J."/>
            <person name="Tettelin H."/>
            <person name="Glass J.I."/>
            <person name="Rusch D."/>
            <person name="Podicherti R."/>
            <person name="Tsui H.-C.T."/>
            <person name="Winkler M.E."/>
        </authorList>
    </citation>
    <scope>NUCLEOTIDE SEQUENCE</scope>
</reference>
<dbReference type="AlphaFoldDB" id="A0A382D5Y2"/>